<dbReference type="PIRSF" id="PIRSF031551">
    <property type="entry name" value="DUF1706"/>
    <property type="match status" value="1"/>
</dbReference>
<comment type="caution">
    <text evidence="1">The sequence shown here is derived from an EMBL/GenBank/DDBJ whole genome shotgun (WGS) entry which is preliminary data.</text>
</comment>
<organism evidence="1 2">
    <name type="scientific">Paracoccus shanxieyensis</name>
    <dbReference type="NCBI Taxonomy" id="2675752"/>
    <lineage>
        <taxon>Bacteria</taxon>
        <taxon>Pseudomonadati</taxon>
        <taxon>Pseudomonadota</taxon>
        <taxon>Alphaproteobacteria</taxon>
        <taxon>Rhodobacterales</taxon>
        <taxon>Paracoccaceae</taxon>
        <taxon>Paracoccus</taxon>
    </lineage>
</organism>
<dbReference type="AlphaFoldDB" id="A0A6L6J666"/>
<reference evidence="1 2" key="1">
    <citation type="submission" date="2019-11" db="EMBL/GenBank/DDBJ databases">
        <authorList>
            <person name="Dong K."/>
        </authorList>
    </citation>
    <scope>NUCLEOTIDE SEQUENCE [LARGE SCALE GENOMIC DNA]</scope>
    <source>
        <strain evidence="1 2">DK608</strain>
    </source>
</reference>
<dbReference type="Gene3D" id="1.20.120.450">
    <property type="entry name" value="dinb family like domain"/>
    <property type="match status" value="1"/>
</dbReference>
<name>A0A6L6J666_9RHOB</name>
<evidence type="ECO:0000313" key="1">
    <source>
        <dbReference type="EMBL" id="MTH66740.1"/>
    </source>
</evidence>
<protein>
    <submittedName>
        <fullName evidence="1">ClbS/DfsB family four-helix bundle protein</fullName>
    </submittedName>
</protein>
<keyword evidence="2" id="KW-1185">Reference proteome</keyword>
<dbReference type="InterPro" id="IPR034660">
    <property type="entry name" value="DinB/YfiT-like"/>
</dbReference>
<dbReference type="PANTHER" id="PTHR40658:SF3">
    <property type="entry name" value="CLBS_DFSB FAMILY FOUR-HELIX BUNDLE PROTEIN"/>
    <property type="match status" value="1"/>
</dbReference>
<evidence type="ECO:0000313" key="2">
    <source>
        <dbReference type="Proteomes" id="UP000478740"/>
    </source>
</evidence>
<accession>A0A6L6J666</accession>
<sequence>MVVPSTKAELLEAIATTFDRLTIDLARGSTDRAREASLAGHAAGTMMSPADLVAYLIGWNDLVLKWLDRDDRGEPVDFPEAGFKWNELGLLAQKFYRDHEALDWVSLLARLTEAKTRLVNTISARSDAELYGGPWYGKWTKGRMIQFNTSSPYANARVRIRKWLKEKG</sequence>
<dbReference type="Pfam" id="PF08020">
    <property type="entry name" value="DUF1706"/>
    <property type="match status" value="1"/>
</dbReference>
<proteinExistence type="predicted"/>
<dbReference type="PANTHER" id="PTHR40658">
    <property type="match status" value="1"/>
</dbReference>
<gene>
    <name evidence="1" type="ORF">GL284_21115</name>
</gene>
<dbReference type="Proteomes" id="UP000478740">
    <property type="component" value="Unassembled WGS sequence"/>
</dbReference>
<dbReference type="EMBL" id="WMII01000059">
    <property type="protein sequence ID" value="MTH66740.1"/>
    <property type="molecule type" value="Genomic_DNA"/>
</dbReference>
<dbReference type="InterPro" id="IPR012550">
    <property type="entry name" value="DUF1706"/>
</dbReference>